<gene>
    <name evidence="2" type="ORF">GCWU0000282_002082</name>
</gene>
<dbReference type="Proteomes" id="UP000018227">
    <property type="component" value="Unassembled WGS sequence"/>
</dbReference>
<name>V2Y2M2_9FIRM</name>
<dbReference type="HOGENOM" id="CLU_905179_0_0_9"/>
<accession>V2Y2M2</accession>
<comment type="caution">
    <text evidence="2">The sequence shown here is derived from an EMBL/GenBank/DDBJ whole genome shotgun (WGS) entry which is preliminary data.</text>
</comment>
<dbReference type="RefSeq" id="WP_023354950.1">
    <property type="nucleotide sequence ID" value="NZ_KI535368.1"/>
</dbReference>
<proteinExistence type="predicted"/>
<dbReference type="STRING" id="592026.GCWU0000282_002082"/>
<protein>
    <recommendedName>
        <fullName evidence="1">PIN-like domain-containing protein</fullName>
    </recommendedName>
</protein>
<evidence type="ECO:0000259" key="1">
    <source>
        <dbReference type="Pfam" id="PF18475"/>
    </source>
</evidence>
<organism evidence="2 3">
    <name type="scientific">Catonella morbi ATCC 51271</name>
    <dbReference type="NCBI Taxonomy" id="592026"/>
    <lineage>
        <taxon>Bacteria</taxon>
        <taxon>Bacillati</taxon>
        <taxon>Bacillota</taxon>
        <taxon>Clostridia</taxon>
        <taxon>Lachnospirales</taxon>
        <taxon>Lachnospiraceae</taxon>
        <taxon>Catonella</taxon>
    </lineage>
</organism>
<dbReference type="EMBL" id="ACIL03000013">
    <property type="protein sequence ID" value="ESL03208.1"/>
    <property type="molecule type" value="Genomic_DNA"/>
</dbReference>
<sequence length="307" mass="35214">MGTYYLIDFENVHNDGISNIENLAKDDHVHVFSTQNATNIRQDIFWLNGDIKSHLVPARKQSLDMHLVSYLGYLLGVNGKESSYVIVSKDKDYDNIVKFWKEKGYPNISRKEKLPGKITSTVKTTNKMTTTTTAITNGKQAQTINSVISTGLSYTLSGSDRSKLNLYIQHALTDDYDYTIRDANKICKYVIAHCNEERMLSGLHNDIRANFPNCYEEVYSDVKKILREFVGDRKQDSKREAQVRSFLGRYFKSKIYTECKEDIVDAILSGRSRQQVNNNLMRIYYDGSIVSQIYQTIQPLIKDLPGK</sequence>
<evidence type="ECO:0000313" key="3">
    <source>
        <dbReference type="Proteomes" id="UP000018227"/>
    </source>
</evidence>
<dbReference type="OrthoDB" id="1668984at2"/>
<keyword evidence="3" id="KW-1185">Reference proteome</keyword>
<feature type="domain" description="PIN-like" evidence="1">
    <location>
        <begin position="6"/>
        <end position="104"/>
    </location>
</feature>
<evidence type="ECO:0000313" key="2">
    <source>
        <dbReference type="EMBL" id="ESL03208.1"/>
    </source>
</evidence>
<dbReference type="AlphaFoldDB" id="V2Y2M2"/>
<dbReference type="InterPro" id="IPR041494">
    <property type="entry name" value="PIN7"/>
</dbReference>
<reference evidence="2 3" key="1">
    <citation type="submission" date="2013-06" db="EMBL/GenBank/DDBJ databases">
        <authorList>
            <person name="Weinstock G."/>
            <person name="Sodergren E."/>
            <person name="Clifton S."/>
            <person name="Fulton L."/>
            <person name="Fulton B."/>
            <person name="Courtney L."/>
            <person name="Fronick C."/>
            <person name="Harrison M."/>
            <person name="Strong C."/>
            <person name="Farmer C."/>
            <person name="Delahaunty K."/>
            <person name="Markovic C."/>
            <person name="Hall O."/>
            <person name="Minx P."/>
            <person name="Tomlinson C."/>
            <person name="Mitreva M."/>
            <person name="Nelson J."/>
            <person name="Hou S."/>
            <person name="Wollam A."/>
            <person name="Pepin K.H."/>
            <person name="Johnson M."/>
            <person name="Bhonagiri V."/>
            <person name="Nash W.E."/>
            <person name="Warren W."/>
            <person name="Chinwalla A."/>
            <person name="Mardis E.R."/>
            <person name="Wilson R.K."/>
        </authorList>
    </citation>
    <scope>NUCLEOTIDE SEQUENCE [LARGE SCALE GENOMIC DNA]</scope>
    <source>
        <strain evidence="2 3">ATCC 51271</strain>
    </source>
</reference>
<dbReference type="eggNOG" id="ENOG50333DZ">
    <property type="taxonomic scope" value="Bacteria"/>
</dbReference>
<dbReference type="Pfam" id="PF18475">
    <property type="entry name" value="PIN7"/>
    <property type="match status" value="1"/>
</dbReference>